<evidence type="ECO:0000313" key="2">
    <source>
        <dbReference type="WBParaSite" id="SVE_1791300.1"/>
    </source>
</evidence>
<sequence>MIFQNWGTGTGCFSVVFQLLHRKNSELKISIGTKEDSEGCPFSVYSTFASIPDCESRKSNNQKHAEFESGEQIFRFLKMFNMRNIDYLSMKVNDNIDIFGIINKSFQKATKNGDLNIANLPETDITSFKKFH</sequence>
<accession>A0A0K0FZN4</accession>
<dbReference type="Proteomes" id="UP000035680">
    <property type="component" value="Unassembled WGS sequence"/>
</dbReference>
<dbReference type="WBParaSite" id="SVE_1791300.1">
    <property type="protein sequence ID" value="SVE_1791300.1"/>
    <property type="gene ID" value="SVE_1791300"/>
</dbReference>
<proteinExistence type="predicted"/>
<protein>
    <submittedName>
        <fullName evidence="2">Uncharacterized protein</fullName>
    </submittedName>
</protein>
<evidence type="ECO:0000313" key="1">
    <source>
        <dbReference type="Proteomes" id="UP000035680"/>
    </source>
</evidence>
<keyword evidence="1" id="KW-1185">Reference proteome</keyword>
<name>A0A0K0FZN4_STRVS</name>
<organism evidence="1 2">
    <name type="scientific">Strongyloides venezuelensis</name>
    <name type="common">Threadworm</name>
    <dbReference type="NCBI Taxonomy" id="75913"/>
    <lineage>
        <taxon>Eukaryota</taxon>
        <taxon>Metazoa</taxon>
        <taxon>Ecdysozoa</taxon>
        <taxon>Nematoda</taxon>
        <taxon>Chromadorea</taxon>
        <taxon>Rhabditida</taxon>
        <taxon>Tylenchina</taxon>
        <taxon>Panagrolaimomorpha</taxon>
        <taxon>Strongyloidoidea</taxon>
        <taxon>Strongyloididae</taxon>
        <taxon>Strongyloides</taxon>
    </lineage>
</organism>
<reference evidence="1" key="1">
    <citation type="submission" date="2014-07" db="EMBL/GenBank/DDBJ databases">
        <authorList>
            <person name="Martin A.A"/>
            <person name="De Silva N."/>
        </authorList>
    </citation>
    <scope>NUCLEOTIDE SEQUENCE</scope>
</reference>
<dbReference type="AlphaFoldDB" id="A0A0K0FZN4"/>
<reference evidence="2" key="2">
    <citation type="submission" date="2015-08" db="UniProtKB">
        <authorList>
            <consortium name="WormBaseParasite"/>
        </authorList>
    </citation>
    <scope>IDENTIFICATION</scope>
</reference>